<keyword evidence="3" id="KW-1185">Reference proteome</keyword>
<dbReference type="OrthoDB" id="284718at2759"/>
<keyword evidence="1" id="KW-0472">Membrane</keyword>
<dbReference type="AlphaFoldDB" id="A0A7C8I0B2"/>
<protein>
    <submittedName>
        <fullName evidence="2">Uncharacterized protein</fullName>
    </submittedName>
</protein>
<dbReference type="EMBL" id="JAADJZ010000024">
    <property type="protein sequence ID" value="KAF2867174.1"/>
    <property type="molecule type" value="Genomic_DNA"/>
</dbReference>
<dbReference type="Proteomes" id="UP000481861">
    <property type="component" value="Unassembled WGS sequence"/>
</dbReference>
<dbReference type="PANTHER" id="PTHR28038">
    <property type="entry name" value="ADL329WP"/>
    <property type="match status" value="1"/>
</dbReference>
<organism evidence="2 3">
    <name type="scientific">Massariosphaeria phaeospora</name>
    <dbReference type="NCBI Taxonomy" id="100035"/>
    <lineage>
        <taxon>Eukaryota</taxon>
        <taxon>Fungi</taxon>
        <taxon>Dikarya</taxon>
        <taxon>Ascomycota</taxon>
        <taxon>Pezizomycotina</taxon>
        <taxon>Dothideomycetes</taxon>
        <taxon>Pleosporomycetidae</taxon>
        <taxon>Pleosporales</taxon>
        <taxon>Pleosporales incertae sedis</taxon>
        <taxon>Massariosphaeria</taxon>
    </lineage>
</organism>
<name>A0A7C8I0B2_9PLEO</name>
<keyword evidence="1" id="KW-1133">Transmembrane helix</keyword>
<dbReference type="PANTHER" id="PTHR28038:SF1">
    <property type="entry name" value="ADL329WP"/>
    <property type="match status" value="1"/>
</dbReference>
<accession>A0A7C8I0B2</accession>
<comment type="caution">
    <text evidence="2">The sequence shown here is derived from an EMBL/GenBank/DDBJ whole genome shotgun (WGS) entry which is preliminary data.</text>
</comment>
<evidence type="ECO:0000256" key="1">
    <source>
        <dbReference type="SAM" id="Phobius"/>
    </source>
</evidence>
<reference evidence="2 3" key="1">
    <citation type="submission" date="2020-01" db="EMBL/GenBank/DDBJ databases">
        <authorList>
            <consortium name="DOE Joint Genome Institute"/>
            <person name="Haridas S."/>
            <person name="Albert R."/>
            <person name="Binder M."/>
            <person name="Bloem J."/>
            <person name="Labutti K."/>
            <person name="Salamov A."/>
            <person name="Andreopoulos B."/>
            <person name="Baker S.E."/>
            <person name="Barry K."/>
            <person name="Bills G."/>
            <person name="Bluhm B.H."/>
            <person name="Cannon C."/>
            <person name="Castanera R."/>
            <person name="Culley D.E."/>
            <person name="Daum C."/>
            <person name="Ezra D."/>
            <person name="Gonzalez J.B."/>
            <person name="Henrissat B."/>
            <person name="Kuo A."/>
            <person name="Liang C."/>
            <person name="Lipzen A."/>
            <person name="Lutzoni F."/>
            <person name="Magnuson J."/>
            <person name="Mondo S."/>
            <person name="Nolan M."/>
            <person name="Ohm R."/>
            <person name="Pangilinan J."/>
            <person name="Park H.-J.H."/>
            <person name="Ramirez L."/>
            <person name="Alfaro M."/>
            <person name="Sun H."/>
            <person name="Tritt A."/>
            <person name="Yoshinaga Y."/>
            <person name="Zwiers L.-H.L."/>
            <person name="Turgeon B.G."/>
            <person name="Goodwin S.B."/>
            <person name="Spatafora J.W."/>
            <person name="Crous P.W."/>
            <person name="Grigoriev I.V."/>
        </authorList>
    </citation>
    <scope>NUCLEOTIDE SEQUENCE [LARGE SCALE GENOMIC DNA]</scope>
    <source>
        <strain evidence="2 3">CBS 611.86</strain>
    </source>
</reference>
<feature type="transmembrane region" description="Helical" evidence="1">
    <location>
        <begin position="46"/>
        <end position="64"/>
    </location>
</feature>
<evidence type="ECO:0000313" key="2">
    <source>
        <dbReference type="EMBL" id="KAF2867174.1"/>
    </source>
</evidence>
<proteinExistence type="predicted"/>
<keyword evidence="1" id="KW-0812">Transmembrane</keyword>
<evidence type="ECO:0000313" key="3">
    <source>
        <dbReference type="Proteomes" id="UP000481861"/>
    </source>
</evidence>
<sequence>MASTLPMAAIFTRNKMIGWVSVVFSLQSWLAETPEQKKTSTTPAYFSVGMAFMSLIVGYMPLFLPPPNMRAGTGSSTEAPPAMPPS</sequence>
<gene>
    <name evidence="2" type="ORF">BDV95DRAFT_582717</name>
</gene>